<proteinExistence type="inferred from homology"/>
<dbReference type="InterPro" id="IPR036689">
    <property type="entry name" value="ESAT-6-like_sf"/>
</dbReference>
<evidence type="ECO:0000313" key="2">
    <source>
        <dbReference type="EMBL" id="GGF98316.1"/>
    </source>
</evidence>
<evidence type="ECO:0000256" key="1">
    <source>
        <dbReference type="RuleBase" id="RU362001"/>
    </source>
</evidence>
<dbReference type="Proteomes" id="UP000654257">
    <property type="component" value="Unassembled WGS sequence"/>
</dbReference>
<dbReference type="NCBIfam" id="TIGR03930">
    <property type="entry name" value="WXG100_ESAT6"/>
    <property type="match status" value="1"/>
</dbReference>
<comment type="caution">
    <text evidence="2">The sequence shown here is derived from an EMBL/GenBank/DDBJ whole genome shotgun (WGS) entry which is preliminary data.</text>
</comment>
<dbReference type="InterPro" id="IPR010310">
    <property type="entry name" value="T7SS_ESAT-6-like"/>
</dbReference>
<organism evidence="2 3">
    <name type="scientific">Rhodococcoides trifolii</name>
    <dbReference type="NCBI Taxonomy" id="908250"/>
    <lineage>
        <taxon>Bacteria</taxon>
        <taxon>Bacillati</taxon>
        <taxon>Actinomycetota</taxon>
        <taxon>Actinomycetes</taxon>
        <taxon>Mycobacteriales</taxon>
        <taxon>Nocardiaceae</taxon>
        <taxon>Rhodococcoides</taxon>
    </lineage>
</organism>
<dbReference type="SUPFAM" id="SSF140453">
    <property type="entry name" value="EsxAB dimer-like"/>
    <property type="match status" value="1"/>
</dbReference>
<evidence type="ECO:0000313" key="3">
    <source>
        <dbReference type="Proteomes" id="UP000654257"/>
    </source>
</evidence>
<dbReference type="EMBL" id="BMCU01000001">
    <property type="protein sequence ID" value="GGF98316.1"/>
    <property type="molecule type" value="Genomic_DNA"/>
</dbReference>
<sequence length="96" mass="10521">MSAAYSVDLNRIDAAVSSLQGFEDRLSDELRTLSTHTDRLRHEWSGSSSDAFAQAHSEWNEGAARMAAGLARMREAANIARTSYRSAVAANVAMFR</sequence>
<name>A0A917CWM4_9NOCA</name>
<accession>A0A917CWM4</accession>
<reference evidence="2" key="2">
    <citation type="submission" date="2020-09" db="EMBL/GenBank/DDBJ databases">
        <authorList>
            <person name="Sun Q."/>
            <person name="Sedlacek I."/>
        </authorList>
    </citation>
    <scope>NUCLEOTIDE SEQUENCE</scope>
    <source>
        <strain evidence="2">CCM 7905</strain>
    </source>
</reference>
<dbReference type="Pfam" id="PF06013">
    <property type="entry name" value="WXG100"/>
    <property type="match status" value="1"/>
</dbReference>
<dbReference type="Gene3D" id="1.10.287.1060">
    <property type="entry name" value="ESAT-6-like"/>
    <property type="match status" value="1"/>
</dbReference>
<keyword evidence="3" id="KW-1185">Reference proteome</keyword>
<gene>
    <name evidence="2" type="ORF">GCM10007304_10390</name>
</gene>
<protein>
    <recommendedName>
        <fullName evidence="1">ESAT-6-like protein</fullName>
    </recommendedName>
</protein>
<comment type="similarity">
    <text evidence="1">Belongs to the WXG100 family.</text>
</comment>
<dbReference type="RefSeq" id="WP_188543580.1">
    <property type="nucleotide sequence ID" value="NZ_BMCU01000001.1"/>
</dbReference>
<reference evidence="2" key="1">
    <citation type="journal article" date="2014" name="Int. J. Syst. Evol. Microbiol.">
        <title>Complete genome sequence of Corynebacterium casei LMG S-19264T (=DSM 44701T), isolated from a smear-ripened cheese.</title>
        <authorList>
            <consortium name="US DOE Joint Genome Institute (JGI-PGF)"/>
            <person name="Walter F."/>
            <person name="Albersmeier A."/>
            <person name="Kalinowski J."/>
            <person name="Ruckert C."/>
        </authorList>
    </citation>
    <scope>NUCLEOTIDE SEQUENCE</scope>
    <source>
        <strain evidence="2">CCM 7905</strain>
    </source>
</reference>
<dbReference type="AlphaFoldDB" id="A0A917CWM4"/>